<accession>A0ABQ7KQN7</accession>
<feature type="compositionally biased region" description="Basic and acidic residues" evidence="1">
    <location>
        <begin position="434"/>
        <end position="460"/>
    </location>
</feature>
<proteinExistence type="predicted"/>
<feature type="region of interest" description="Disordered" evidence="1">
    <location>
        <begin position="264"/>
        <end position="289"/>
    </location>
</feature>
<dbReference type="EMBL" id="JADBGQ010000010">
    <property type="protein sequence ID" value="KAG5375343.1"/>
    <property type="molecule type" value="Genomic_DNA"/>
</dbReference>
<protein>
    <submittedName>
        <fullName evidence="2">Uncharacterized protein</fullName>
    </submittedName>
</protein>
<evidence type="ECO:0000256" key="1">
    <source>
        <dbReference type="SAM" id="MobiDB-lite"/>
    </source>
</evidence>
<feature type="region of interest" description="Disordered" evidence="1">
    <location>
        <begin position="406"/>
        <end position="474"/>
    </location>
</feature>
<gene>
    <name evidence="2" type="primary">A10g502020.1_BraROA</name>
    <name evidence="2" type="ORF">IGI04_039939</name>
</gene>
<comment type="caution">
    <text evidence="2">The sequence shown here is derived from an EMBL/GenBank/DDBJ whole genome shotgun (WGS) entry which is preliminary data.</text>
</comment>
<evidence type="ECO:0000313" key="2">
    <source>
        <dbReference type="EMBL" id="KAG5375343.1"/>
    </source>
</evidence>
<sequence>MKVKGISQLRLNQDTMEIRVKGLGAGGLAQSAGNSWGSAQSSERCVLVRISVGESGTVTGRADGPGTGRFDQMGLRLGIGSGQAPRVKKRGETAKGRLWDGYGTVLGRKEGILVTVRPGERNTEKIQERKRDRNFGSADLIQEIVLECSWCVWACDQEDGFETERQGEGREKEVAPGDRTPKDQKWTVVREKHHEDRGHGKMCGKEATGASGAVGQDGAEQTGVLPAGTIPTTVLPALVEQVDNATGLPVGPTLPTEVNETNVDEQQEQVHGEDTGSSNVGAGSGQNVDANNVRVTGAEEVIEPTIRGLVEAMQVMGAQIASLTQAFTPLVNSSVGQANPPVRVAAGVTDVKGISQLRLNQDTMEIRVKGLGAGGLAQSAGNSWGSAQSSERCVLVRISVGESGTVTGRADGPGTGRFDQMGLRLGIGSGQAPRRMDLRQKDKEKAKEKEKEVAPGDRTPKVRGVAKSNRTRPRMMADQKWTVVREKHHEDRGHGKMCGDWVDSENCVIIVAYCATCELMRF</sequence>
<feature type="compositionally biased region" description="Basic and acidic residues" evidence="1">
    <location>
        <begin position="162"/>
        <end position="184"/>
    </location>
</feature>
<feature type="region of interest" description="Disordered" evidence="1">
    <location>
        <begin position="161"/>
        <end position="184"/>
    </location>
</feature>
<dbReference type="Proteomes" id="UP000823674">
    <property type="component" value="Chromosome A10"/>
</dbReference>
<reference evidence="2 3" key="1">
    <citation type="submission" date="2021-03" db="EMBL/GenBank/DDBJ databases">
        <authorList>
            <person name="King G.J."/>
            <person name="Bancroft I."/>
            <person name="Baten A."/>
            <person name="Bloomfield J."/>
            <person name="Borpatragohain P."/>
            <person name="He Z."/>
            <person name="Irish N."/>
            <person name="Irwin J."/>
            <person name="Liu K."/>
            <person name="Mauleon R.P."/>
            <person name="Moore J."/>
            <person name="Morris R."/>
            <person name="Ostergaard L."/>
            <person name="Wang B."/>
            <person name="Wells R."/>
        </authorList>
    </citation>
    <scope>NUCLEOTIDE SEQUENCE [LARGE SCALE GENOMIC DNA]</scope>
    <source>
        <strain evidence="2">R-o-18</strain>
        <tissue evidence="2">Leaf</tissue>
    </source>
</reference>
<feature type="compositionally biased region" description="Polar residues" evidence="1">
    <location>
        <begin position="275"/>
        <end position="289"/>
    </location>
</feature>
<organism evidence="2 3">
    <name type="scientific">Brassica rapa subsp. trilocularis</name>
    <dbReference type="NCBI Taxonomy" id="1813537"/>
    <lineage>
        <taxon>Eukaryota</taxon>
        <taxon>Viridiplantae</taxon>
        <taxon>Streptophyta</taxon>
        <taxon>Embryophyta</taxon>
        <taxon>Tracheophyta</taxon>
        <taxon>Spermatophyta</taxon>
        <taxon>Magnoliopsida</taxon>
        <taxon>eudicotyledons</taxon>
        <taxon>Gunneridae</taxon>
        <taxon>Pentapetalae</taxon>
        <taxon>rosids</taxon>
        <taxon>malvids</taxon>
        <taxon>Brassicales</taxon>
        <taxon>Brassicaceae</taxon>
        <taxon>Brassiceae</taxon>
        <taxon>Brassica</taxon>
    </lineage>
</organism>
<name>A0ABQ7KQN7_BRACM</name>
<evidence type="ECO:0000313" key="3">
    <source>
        <dbReference type="Proteomes" id="UP000823674"/>
    </source>
</evidence>
<keyword evidence="3" id="KW-1185">Reference proteome</keyword>